<keyword evidence="4 6" id="KW-1133">Transmembrane helix</keyword>
<protein>
    <submittedName>
        <fullName evidence="9">FtsX-like permease family protein</fullName>
    </submittedName>
</protein>
<evidence type="ECO:0000313" key="9">
    <source>
        <dbReference type="EMBL" id="NLR92643.1"/>
    </source>
</evidence>
<dbReference type="Pfam" id="PF02687">
    <property type="entry name" value="FtsX"/>
    <property type="match status" value="2"/>
</dbReference>
<proteinExistence type="predicted"/>
<keyword evidence="5 6" id="KW-0472">Membrane</keyword>
<reference evidence="9 10" key="1">
    <citation type="submission" date="2020-04" db="EMBL/GenBank/DDBJ databases">
        <title>Flammeovirga sp. SR4, a novel species isolated from seawater.</title>
        <authorList>
            <person name="Wang X."/>
        </authorList>
    </citation>
    <scope>NUCLEOTIDE SEQUENCE [LARGE SCALE GENOMIC DNA]</scope>
    <source>
        <strain evidence="9 10">SR4</strain>
    </source>
</reference>
<evidence type="ECO:0000313" key="10">
    <source>
        <dbReference type="Proteomes" id="UP000585050"/>
    </source>
</evidence>
<evidence type="ECO:0000256" key="4">
    <source>
        <dbReference type="ARBA" id="ARBA00022989"/>
    </source>
</evidence>
<dbReference type="RefSeq" id="WP_168883348.1">
    <property type="nucleotide sequence ID" value="NZ_JABAIL010000004.1"/>
</dbReference>
<evidence type="ECO:0000259" key="7">
    <source>
        <dbReference type="Pfam" id="PF02687"/>
    </source>
</evidence>
<evidence type="ECO:0000256" key="6">
    <source>
        <dbReference type="SAM" id="Phobius"/>
    </source>
</evidence>
<feature type="domain" description="MacB-like periplasmic core" evidence="8">
    <location>
        <begin position="25"/>
        <end position="221"/>
    </location>
</feature>
<dbReference type="Pfam" id="PF12704">
    <property type="entry name" value="MacB_PCD"/>
    <property type="match status" value="1"/>
</dbReference>
<dbReference type="PANTHER" id="PTHR30287:SF1">
    <property type="entry name" value="INNER MEMBRANE PROTEIN"/>
    <property type="match status" value="1"/>
</dbReference>
<feature type="transmembrane region" description="Helical" evidence="6">
    <location>
        <begin position="423"/>
        <end position="448"/>
    </location>
</feature>
<keyword evidence="10" id="KW-1185">Reference proteome</keyword>
<dbReference type="Proteomes" id="UP000585050">
    <property type="component" value="Unassembled WGS sequence"/>
</dbReference>
<feature type="transmembrane region" description="Helical" evidence="6">
    <location>
        <begin position="714"/>
        <end position="734"/>
    </location>
</feature>
<evidence type="ECO:0000256" key="2">
    <source>
        <dbReference type="ARBA" id="ARBA00022475"/>
    </source>
</evidence>
<dbReference type="InterPro" id="IPR038766">
    <property type="entry name" value="Membrane_comp_ABC_pdt"/>
</dbReference>
<dbReference type="GO" id="GO:0005886">
    <property type="term" value="C:plasma membrane"/>
    <property type="evidence" value="ECO:0007669"/>
    <property type="project" value="UniProtKB-SubCell"/>
</dbReference>
<dbReference type="InterPro" id="IPR025857">
    <property type="entry name" value="MacB_PCD"/>
</dbReference>
<feature type="transmembrane region" description="Helical" evidence="6">
    <location>
        <begin position="260"/>
        <end position="281"/>
    </location>
</feature>
<feature type="transmembrane region" description="Helical" evidence="6">
    <location>
        <begin position="21"/>
        <end position="41"/>
    </location>
</feature>
<feature type="transmembrane region" description="Helical" evidence="6">
    <location>
        <begin position="302"/>
        <end position="331"/>
    </location>
</feature>
<feature type="transmembrane region" description="Helical" evidence="6">
    <location>
        <begin position="475"/>
        <end position="498"/>
    </location>
</feature>
<gene>
    <name evidence="9" type="ORF">HGP29_15600</name>
</gene>
<sequence length="840" mass="94237">MRLTFVINNSLRDLRQSIHKIGPFIFSIVAGIGSLVAMMTFSENVNKDLESQTKELLGADLELRANHILEDSLLSPFASKSEQVVKQYNFASIAFNPETKLNRMVDLRALELGFPFYGKLEVSPEKAWTDWEKREKIVLVDSMVLLQLQTKVGDSLQFGKTKFKVAGIIKKGVGQSAIMAATVPIVYFPFQYLSQTGLVQKGSRVNYRYYFKYGDDIDFNAIVETEDKLIEENAIRIATAENNTARVGRFFNDIDSFLKLVTFVSLLLGCIGVSSGIYIYIKGKLQSVAILRCLGATSREAFMIYSIQIRLLGLIGGILGAIIGSLAQLYFPVLFSDLLMVNVSNDFSLEACFYGIILSVIISILFGWYPLLQVLNVSPIYVLRNVELSIQKNSRWKQVLLVVSIGLFVYGFAYWQMQDYIKALVFLMSILVVLFILFLINTVLIRLLKSYDLSNFSFSLKYGISQLFRPNNQTYILGITIGLGVFLIICMVSVRAILIDKVENVGKEGDANLVFYDVQKTQVEPLYELIEKENIKVDQDAPVVTMSLTTLNNEDKKTALADSTKKIKRWVFDREYRVTYRSELKDNEQTVEGTWVGSSSFNTVVPISISENFLESSGINFGDTLVFDVQGFPITTTVSHVRAVDFAKMEANFVVLFPSGVLENAPAFHVLAIGVKDKKKIAKIQSDVLEKFPNVSTIDLGLVFSSLNDILDRVAFVFQWLGGICILTGFLVLWSSMSIGKYQRKNEAGILRTFGAKRKHLVRISFVEYFAIGTVSTFTGLLLGWIGSWLLAYFVFDMPFFIALSDSMIVSVLIISMTVAIGVIYMRSISKVSALQVLKN</sequence>
<dbReference type="AlphaFoldDB" id="A0A7X8XWV0"/>
<keyword evidence="2" id="KW-1003">Cell membrane</keyword>
<comment type="subcellular location">
    <subcellularLocation>
        <location evidence="1">Cell membrane</location>
        <topology evidence="1">Multi-pass membrane protein</topology>
    </subcellularLocation>
</comment>
<dbReference type="InterPro" id="IPR003838">
    <property type="entry name" value="ABC3_permease_C"/>
</dbReference>
<feature type="transmembrane region" description="Helical" evidence="6">
    <location>
        <begin position="808"/>
        <end position="826"/>
    </location>
</feature>
<evidence type="ECO:0000256" key="1">
    <source>
        <dbReference type="ARBA" id="ARBA00004651"/>
    </source>
</evidence>
<evidence type="ECO:0000256" key="5">
    <source>
        <dbReference type="ARBA" id="ARBA00023136"/>
    </source>
</evidence>
<dbReference type="PANTHER" id="PTHR30287">
    <property type="entry name" value="MEMBRANE COMPONENT OF PREDICTED ABC SUPERFAMILY METABOLITE UPTAKE TRANSPORTER"/>
    <property type="match status" value="1"/>
</dbReference>
<feature type="domain" description="ABC3 transporter permease C-terminal" evidence="7">
    <location>
        <begin position="261"/>
        <end position="379"/>
    </location>
</feature>
<feature type="domain" description="ABC3 transporter permease C-terminal" evidence="7">
    <location>
        <begin position="723"/>
        <end position="833"/>
    </location>
</feature>
<keyword evidence="3 6" id="KW-0812">Transmembrane</keyword>
<feature type="transmembrane region" description="Helical" evidence="6">
    <location>
        <begin position="399"/>
        <end position="417"/>
    </location>
</feature>
<comment type="caution">
    <text evidence="9">The sequence shown here is derived from an EMBL/GenBank/DDBJ whole genome shotgun (WGS) entry which is preliminary data.</text>
</comment>
<name>A0A7X8XWV0_9BACT</name>
<feature type="transmembrane region" description="Helical" evidence="6">
    <location>
        <begin position="766"/>
        <end position="796"/>
    </location>
</feature>
<organism evidence="9 10">
    <name type="scientific">Flammeovirga agarivorans</name>
    <dbReference type="NCBI Taxonomy" id="2726742"/>
    <lineage>
        <taxon>Bacteria</taxon>
        <taxon>Pseudomonadati</taxon>
        <taxon>Bacteroidota</taxon>
        <taxon>Cytophagia</taxon>
        <taxon>Cytophagales</taxon>
        <taxon>Flammeovirgaceae</taxon>
        <taxon>Flammeovirga</taxon>
    </lineage>
</organism>
<feature type="transmembrane region" description="Helical" evidence="6">
    <location>
        <begin position="351"/>
        <end position="371"/>
    </location>
</feature>
<evidence type="ECO:0000259" key="8">
    <source>
        <dbReference type="Pfam" id="PF12704"/>
    </source>
</evidence>
<evidence type="ECO:0000256" key="3">
    <source>
        <dbReference type="ARBA" id="ARBA00022692"/>
    </source>
</evidence>
<accession>A0A7X8XWV0</accession>
<dbReference type="EMBL" id="JABAIL010000004">
    <property type="protein sequence ID" value="NLR92643.1"/>
    <property type="molecule type" value="Genomic_DNA"/>
</dbReference>